<dbReference type="InterPro" id="IPR003784">
    <property type="entry name" value="BioY"/>
</dbReference>
<dbReference type="PANTHER" id="PTHR34295">
    <property type="entry name" value="BIOTIN TRANSPORTER BIOY"/>
    <property type="match status" value="1"/>
</dbReference>
<dbReference type="Gene3D" id="1.10.1760.20">
    <property type="match status" value="1"/>
</dbReference>
<evidence type="ECO:0000256" key="3">
    <source>
        <dbReference type="SAM" id="Phobius"/>
    </source>
</evidence>
<evidence type="ECO:0000256" key="1">
    <source>
        <dbReference type="ARBA" id="ARBA00010692"/>
    </source>
</evidence>
<dbReference type="PIRSF" id="PIRSF016661">
    <property type="entry name" value="BioY"/>
    <property type="match status" value="1"/>
</dbReference>
<dbReference type="PANTHER" id="PTHR34295:SF1">
    <property type="entry name" value="BIOTIN TRANSPORTER BIOY"/>
    <property type="match status" value="1"/>
</dbReference>
<feature type="transmembrane region" description="Helical" evidence="3">
    <location>
        <begin position="31"/>
        <end position="47"/>
    </location>
</feature>
<proteinExistence type="inferred from homology"/>
<dbReference type="EMBL" id="JACBXQ010000001">
    <property type="protein sequence ID" value="MBG9985428.1"/>
    <property type="molecule type" value="Genomic_DNA"/>
</dbReference>
<keyword evidence="2" id="KW-0813">Transport</keyword>
<feature type="transmembrane region" description="Helical" evidence="3">
    <location>
        <begin position="139"/>
        <end position="164"/>
    </location>
</feature>
<comment type="similarity">
    <text evidence="1 2">Belongs to the BioY family.</text>
</comment>
<keyword evidence="3" id="KW-1133">Transmembrane helix</keyword>
<organism evidence="4 5">
    <name type="scientific">Facklamia lactis</name>
    <dbReference type="NCBI Taxonomy" id="2749967"/>
    <lineage>
        <taxon>Bacteria</taxon>
        <taxon>Bacillati</taxon>
        <taxon>Bacillota</taxon>
        <taxon>Bacilli</taxon>
        <taxon>Lactobacillales</taxon>
        <taxon>Aerococcaceae</taxon>
        <taxon>Facklamia</taxon>
    </lineage>
</organism>
<feature type="transmembrane region" description="Helical" evidence="3">
    <location>
        <begin position="106"/>
        <end position="133"/>
    </location>
</feature>
<comment type="subcellular location">
    <subcellularLocation>
        <location evidence="2">Cell membrane</location>
        <topology evidence="2">Multi-pass membrane protein</topology>
    </subcellularLocation>
</comment>
<protein>
    <recommendedName>
        <fullName evidence="2">Biotin transporter</fullName>
    </recommendedName>
</protein>
<keyword evidence="2" id="KW-1003">Cell membrane</keyword>
<evidence type="ECO:0000313" key="5">
    <source>
        <dbReference type="Proteomes" id="UP000721415"/>
    </source>
</evidence>
<keyword evidence="5" id="KW-1185">Reference proteome</keyword>
<sequence length="173" mass="18649">MKTQEITRIAIAIALLTVASQLTIPIGPVPITLQTLVVLIIGLTLNKREAFVSLVLYLVLGLVGLPVFAGFSGGFSSVLSPSFGFLLSFPISGYLLARLRELTIPLVINVGLASCLIYIIGLIYMAVILNIYLDKNLGMMQILSLAMFPFIPGDIGKAIIAVIVSRRLNKKFS</sequence>
<accession>A0ABS0LMN7</accession>
<dbReference type="Proteomes" id="UP000721415">
    <property type="component" value="Unassembled WGS sequence"/>
</dbReference>
<keyword evidence="2 3" id="KW-0472">Membrane</keyword>
<gene>
    <name evidence="4" type="ORF">HZY91_00800</name>
</gene>
<feature type="transmembrane region" description="Helical" evidence="3">
    <location>
        <begin position="78"/>
        <end position="97"/>
    </location>
</feature>
<comment type="caution">
    <text evidence="4">The sequence shown here is derived from an EMBL/GenBank/DDBJ whole genome shotgun (WGS) entry which is preliminary data.</text>
</comment>
<keyword evidence="3" id="KW-0812">Transmembrane</keyword>
<evidence type="ECO:0000313" key="4">
    <source>
        <dbReference type="EMBL" id="MBG9985428.1"/>
    </source>
</evidence>
<evidence type="ECO:0000256" key="2">
    <source>
        <dbReference type="PIRNR" id="PIRNR016661"/>
    </source>
</evidence>
<dbReference type="Pfam" id="PF02632">
    <property type="entry name" value="BioY"/>
    <property type="match status" value="1"/>
</dbReference>
<feature type="transmembrane region" description="Helical" evidence="3">
    <location>
        <begin position="54"/>
        <end position="72"/>
    </location>
</feature>
<dbReference type="RefSeq" id="WP_197113643.1">
    <property type="nucleotide sequence ID" value="NZ_JACBXQ010000001.1"/>
</dbReference>
<reference evidence="4 5" key="1">
    <citation type="submission" date="2020-07" db="EMBL/GenBank/DDBJ databases">
        <title>Facklamia lactis sp. nov., isolated from raw milk.</title>
        <authorList>
            <person name="Doll E.V."/>
            <person name="Huptas C."/>
            <person name="Staib L."/>
            <person name="Wenning M."/>
            <person name="Scherer S."/>
        </authorList>
    </citation>
    <scope>NUCLEOTIDE SEQUENCE [LARGE SCALE GENOMIC DNA]</scope>
    <source>
        <strain evidence="4 5">DSM 111018</strain>
    </source>
</reference>
<name>A0ABS0LMN7_9LACT</name>